<accession>A0A813LKJ3</accession>
<evidence type="ECO:0000259" key="5">
    <source>
        <dbReference type="SMART" id="SM00937"/>
    </source>
</evidence>
<dbReference type="GO" id="GO:0003747">
    <property type="term" value="F:translation release factor activity"/>
    <property type="evidence" value="ECO:0007669"/>
    <property type="project" value="InterPro"/>
</dbReference>
<gene>
    <name evidence="6" type="ORF">PGLA1383_LOCUS28723</name>
    <name evidence="7" type="ORF">PGLA2088_LOCUS46277</name>
</gene>
<reference evidence="7" key="1">
    <citation type="submission" date="2021-02" db="EMBL/GenBank/DDBJ databases">
        <authorList>
            <person name="Dougan E. K."/>
            <person name="Rhodes N."/>
            <person name="Thang M."/>
            <person name="Chan C."/>
        </authorList>
    </citation>
    <scope>NUCLEOTIDE SEQUENCE</scope>
</reference>
<keyword evidence="9" id="KW-1185">Reference proteome</keyword>
<evidence type="ECO:0000313" key="6">
    <source>
        <dbReference type="EMBL" id="CAE8610913.1"/>
    </source>
</evidence>
<dbReference type="GO" id="GO:0005737">
    <property type="term" value="C:cytoplasm"/>
    <property type="evidence" value="ECO:0007669"/>
    <property type="project" value="UniProtKB-ARBA"/>
</dbReference>
<feature type="signal peptide" evidence="4">
    <location>
        <begin position="1"/>
        <end position="23"/>
    </location>
</feature>
<dbReference type="Pfam" id="PF00472">
    <property type="entry name" value="RF-1"/>
    <property type="match status" value="1"/>
</dbReference>
<comment type="similarity">
    <text evidence="1">Belongs to the prokaryotic/mitochondrial release factor family.</text>
</comment>
<dbReference type="Gene3D" id="3.30.160.20">
    <property type="match status" value="1"/>
</dbReference>
<dbReference type="Proteomes" id="UP000654075">
    <property type="component" value="Unassembled WGS sequence"/>
</dbReference>
<dbReference type="Gene3D" id="3.30.70.1660">
    <property type="match status" value="1"/>
</dbReference>
<evidence type="ECO:0000256" key="2">
    <source>
        <dbReference type="ARBA" id="ARBA00022917"/>
    </source>
</evidence>
<evidence type="ECO:0000256" key="1">
    <source>
        <dbReference type="ARBA" id="ARBA00010835"/>
    </source>
</evidence>
<evidence type="ECO:0000313" key="8">
    <source>
        <dbReference type="Proteomes" id="UP000626109"/>
    </source>
</evidence>
<dbReference type="SMART" id="SM00937">
    <property type="entry name" value="PCRF"/>
    <property type="match status" value="1"/>
</dbReference>
<dbReference type="FunFam" id="3.30.70.1660:FF:000002">
    <property type="entry name" value="Peptide chain release factor 1"/>
    <property type="match status" value="1"/>
</dbReference>
<dbReference type="PANTHER" id="PTHR43804:SF8">
    <property type="entry name" value="PEPTIDE CHAIN RELEASE FACTOR APG3, CHLOROPLASTIC"/>
    <property type="match status" value="1"/>
</dbReference>
<dbReference type="EMBL" id="CAJNNV010024863">
    <property type="protein sequence ID" value="CAE8610913.1"/>
    <property type="molecule type" value="Genomic_DNA"/>
</dbReference>
<evidence type="ECO:0000256" key="3">
    <source>
        <dbReference type="SAM" id="Coils"/>
    </source>
</evidence>
<feature type="coiled-coil region" evidence="3">
    <location>
        <begin position="128"/>
        <end position="162"/>
    </location>
</feature>
<organism evidence="7 8">
    <name type="scientific">Polarella glacialis</name>
    <name type="common">Dinoflagellate</name>
    <dbReference type="NCBI Taxonomy" id="89957"/>
    <lineage>
        <taxon>Eukaryota</taxon>
        <taxon>Sar</taxon>
        <taxon>Alveolata</taxon>
        <taxon>Dinophyceae</taxon>
        <taxon>Suessiales</taxon>
        <taxon>Suessiaceae</taxon>
        <taxon>Polarella</taxon>
    </lineage>
</organism>
<evidence type="ECO:0000256" key="4">
    <source>
        <dbReference type="SAM" id="SignalP"/>
    </source>
</evidence>
<dbReference type="EMBL" id="CAJNNW010036120">
    <property type="protein sequence ID" value="CAE8732156.1"/>
    <property type="molecule type" value="Genomic_DNA"/>
</dbReference>
<dbReference type="SUPFAM" id="SSF75620">
    <property type="entry name" value="Release factor"/>
    <property type="match status" value="1"/>
</dbReference>
<dbReference type="OMA" id="HERDIKM"/>
<dbReference type="InterPro" id="IPR000352">
    <property type="entry name" value="Pep_chain_release_fac_I"/>
</dbReference>
<keyword evidence="3" id="KW-0175">Coiled coil</keyword>
<name>A0A813LKJ3_POLGL</name>
<feature type="domain" description="Peptide chain release factor" evidence="5">
    <location>
        <begin position="147"/>
        <end position="261"/>
    </location>
</feature>
<dbReference type="AlphaFoldDB" id="A0A813LKJ3"/>
<proteinExistence type="inferred from homology"/>
<evidence type="ECO:0000313" key="7">
    <source>
        <dbReference type="EMBL" id="CAE8732156.1"/>
    </source>
</evidence>
<dbReference type="InterPro" id="IPR005139">
    <property type="entry name" value="PCRF"/>
</dbReference>
<dbReference type="Gene3D" id="6.10.140.1950">
    <property type="match status" value="1"/>
</dbReference>
<keyword evidence="4" id="KW-0732">Signal</keyword>
<sequence length="449" mass="49530">METRRSRPCCLLLAWAFAAAWLGTPDLALLLAPQAANWPRAAGAAWRRSCSLVPCRAGFSGRRLTPEQAELAPEAARLGVDVLILQSLMESRRQQQVLERDLGESVFGSMSLKEQADKARLLSRLTKLGNLHSELAACITELEEAEELAKGGTDELAQFAREEASALDVRRAQLASDLQLAMLPPDPDDEAKSAILEIRAAAGGDEASIWAEDLMNMYTRYCEIEGLKCEVMDCTRKDGGGVTEVMLGISGDEVYSKLRFESGVHRVQRVPVTESKGRIQTSTATVSIMPEAEISAVDIDDVEKDIDFQYCRAGGKGGQNVNKLETACHAVHRPSGIAVFSRTQRTQMMNRNIAVRLIASKLKERQTSALDSDRAQLRKAQVGTGDRSEKIRTYNYKDSRCSDHRLNQIFGLANVLAGNLQEPVRLLRIMEEGEKLKELARQLQTSISE</sequence>
<dbReference type="Proteomes" id="UP000626109">
    <property type="component" value="Unassembled WGS sequence"/>
</dbReference>
<dbReference type="InterPro" id="IPR045853">
    <property type="entry name" value="Pep_chain_release_fac_I_sf"/>
</dbReference>
<protein>
    <recommendedName>
        <fullName evidence="5">Peptide chain release factor domain-containing protein</fullName>
    </recommendedName>
</protein>
<keyword evidence="2" id="KW-0648">Protein biosynthesis</keyword>
<dbReference type="Pfam" id="PF03462">
    <property type="entry name" value="PCRF"/>
    <property type="match status" value="1"/>
</dbReference>
<comment type="caution">
    <text evidence="7">The sequence shown here is derived from an EMBL/GenBank/DDBJ whole genome shotgun (WGS) entry which is preliminary data.</text>
</comment>
<evidence type="ECO:0000313" key="9">
    <source>
        <dbReference type="Proteomes" id="UP000654075"/>
    </source>
</evidence>
<dbReference type="PANTHER" id="PTHR43804">
    <property type="entry name" value="LD18447P"/>
    <property type="match status" value="1"/>
</dbReference>
<dbReference type="InterPro" id="IPR050057">
    <property type="entry name" value="Prokaryotic/Mito_RF"/>
</dbReference>
<dbReference type="OrthoDB" id="2019491at2759"/>
<feature type="chain" id="PRO_5035682369" description="Peptide chain release factor domain-containing protein" evidence="4">
    <location>
        <begin position="24"/>
        <end position="449"/>
    </location>
</feature>